<evidence type="ECO:0000313" key="7">
    <source>
        <dbReference type="Ensembl" id="ENSAMXP00005042784.1"/>
    </source>
</evidence>
<comment type="subcellular location">
    <subcellularLocation>
        <location evidence="1 4">Nucleus</location>
    </subcellularLocation>
</comment>
<keyword evidence="3 4" id="KW-0539">Nucleus</keyword>
<feature type="domain" description="Fork-head" evidence="6">
    <location>
        <begin position="74"/>
        <end position="187"/>
    </location>
</feature>
<dbReference type="InterPro" id="IPR036388">
    <property type="entry name" value="WH-like_DNA-bd_sf"/>
</dbReference>
<dbReference type="PROSITE" id="PS50039">
    <property type="entry name" value="FORK_HEAD_3"/>
    <property type="match status" value="1"/>
</dbReference>
<dbReference type="InterPro" id="IPR036390">
    <property type="entry name" value="WH_DNA-bd_sf"/>
</dbReference>
<name>A0A8B9KWI3_ASTMX</name>
<dbReference type="PANTHER" id="PTHR11829">
    <property type="entry name" value="FORKHEAD BOX PROTEIN"/>
    <property type="match status" value="1"/>
</dbReference>
<evidence type="ECO:0000256" key="3">
    <source>
        <dbReference type="ARBA" id="ARBA00023242"/>
    </source>
</evidence>
<dbReference type="GO" id="GO:0030154">
    <property type="term" value="P:cell differentiation"/>
    <property type="evidence" value="ECO:0007669"/>
    <property type="project" value="TreeGrafter"/>
</dbReference>
<dbReference type="InterPro" id="IPR001766">
    <property type="entry name" value="Fork_head_dom"/>
</dbReference>
<evidence type="ECO:0000259" key="6">
    <source>
        <dbReference type="PROSITE" id="PS50039"/>
    </source>
</evidence>
<dbReference type="AlphaFoldDB" id="A0A8B9KWI3"/>
<dbReference type="SUPFAM" id="SSF46785">
    <property type="entry name" value="Winged helix' DNA-binding domain"/>
    <property type="match status" value="1"/>
</dbReference>
<proteinExistence type="predicted"/>
<dbReference type="PROSITE" id="PS00658">
    <property type="entry name" value="FORK_HEAD_2"/>
    <property type="match status" value="1"/>
</dbReference>
<dbReference type="GO" id="GO:0000978">
    <property type="term" value="F:RNA polymerase II cis-regulatory region sequence-specific DNA binding"/>
    <property type="evidence" value="ECO:0007669"/>
    <property type="project" value="TreeGrafter"/>
</dbReference>
<dbReference type="Ensembl" id="ENSAMXT00005046532.1">
    <property type="protein sequence ID" value="ENSAMXP00005042784.1"/>
    <property type="gene ID" value="ENSAMXG00005019956.1"/>
</dbReference>
<dbReference type="Proteomes" id="UP000694621">
    <property type="component" value="Unplaced"/>
</dbReference>
<dbReference type="InterPro" id="IPR050211">
    <property type="entry name" value="FOX_domain-containing"/>
</dbReference>
<dbReference type="Pfam" id="PF00250">
    <property type="entry name" value="Forkhead"/>
    <property type="match status" value="1"/>
</dbReference>
<evidence type="ECO:0000256" key="2">
    <source>
        <dbReference type="ARBA" id="ARBA00023125"/>
    </source>
</evidence>
<dbReference type="PANTHER" id="PTHR11829:SF142">
    <property type="entry name" value="FORK-HEAD DOMAIN-CONTAINING PROTEIN"/>
    <property type="match status" value="1"/>
</dbReference>
<feature type="DNA-binding region" description="Fork-head" evidence="4">
    <location>
        <begin position="74"/>
        <end position="187"/>
    </location>
</feature>
<dbReference type="Gene3D" id="1.10.10.10">
    <property type="entry name" value="Winged helix-like DNA-binding domain superfamily/Winged helix DNA-binding domain"/>
    <property type="match status" value="1"/>
</dbReference>
<dbReference type="PRINTS" id="PR00053">
    <property type="entry name" value="FORKHEAD"/>
</dbReference>
<evidence type="ECO:0000256" key="1">
    <source>
        <dbReference type="ARBA" id="ARBA00004123"/>
    </source>
</evidence>
<keyword evidence="2 4" id="KW-0238">DNA-binding</keyword>
<dbReference type="GO" id="GO:0005634">
    <property type="term" value="C:nucleus"/>
    <property type="evidence" value="ECO:0007669"/>
    <property type="project" value="UniProtKB-SubCell"/>
</dbReference>
<dbReference type="GO" id="GO:0000981">
    <property type="term" value="F:DNA-binding transcription factor activity, RNA polymerase II-specific"/>
    <property type="evidence" value="ECO:0007669"/>
    <property type="project" value="TreeGrafter"/>
</dbReference>
<dbReference type="GO" id="GO:0009653">
    <property type="term" value="P:anatomical structure morphogenesis"/>
    <property type="evidence" value="ECO:0007669"/>
    <property type="project" value="TreeGrafter"/>
</dbReference>
<accession>A0A8B9KWI3</accession>
<dbReference type="SMART" id="SM00339">
    <property type="entry name" value="FH"/>
    <property type="match status" value="1"/>
</dbReference>
<feature type="region of interest" description="Disordered" evidence="5">
    <location>
        <begin position="31"/>
        <end position="51"/>
    </location>
</feature>
<sequence>MEDGSACSNNREQLGLCFTIDYLLYNKGHKTEREGSKESSPTAGVPRATVDLKKEQIENEKTEVATRTENQEQIPTESYIALIAINQSSRRGHLVLLWIRVFAKSCDKAIVLKFTILSSIFIIKFFPQQEKNWRNSVRHNLSLNKCFIKAGRSETKKGHFWAINPVNFHDFSNGDYNHRQARRRVRRATRRPPYTLPVPYQPFSHMRGAACWCNSHPQPLPYSTTRAYWS</sequence>
<reference evidence="7" key="1">
    <citation type="submission" date="2025-08" db="UniProtKB">
        <authorList>
            <consortium name="Ensembl"/>
        </authorList>
    </citation>
    <scope>IDENTIFICATION</scope>
</reference>
<evidence type="ECO:0000256" key="4">
    <source>
        <dbReference type="PROSITE-ProRule" id="PRU00089"/>
    </source>
</evidence>
<evidence type="ECO:0000256" key="5">
    <source>
        <dbReference type="SAM" id="MobiDB-lite"/>
    </source>
</evidence>
<dbReference type="InterPro" id="IPR030456">
    <property type="entry name" value="TF_fork_head_CS_2"/>
</dbReference>
<evidence type="ECO:0000313" key="8">
    <source>
        <dbReference type="Proteomes" id="UP000694621"/>
    </source>
</evidence>
<protein>
    <submittedName>
        <fullName evidence="7">Forkhead box Q2</fullName>
    </submittedName>
</protein>
<organism evidence="7 8">
    <name type="scientific">Astyanax mexicanus</name>
    <name type="common">Blind cave fish</name>
    <name type="synonym">Astyanax fasciatus mexicanus</name>
    <dbReference type="NCBI Taxonomy" id="7994"/>
    <lineage>
        <taxon>Eukaryota</taxon>
        <taxon>Metazoa</taxon>
        <taxon>Chordata</taxon>
        <taxon>Craniata</taxon>
        <taxon>Vertebrata</taxon>
        <taxon>Euteleostomi</taxon>
        <taxon>Actinopterygii</taxon>
        <taxon>Neopterygii</taxon>
        <taxon>Teleostei</taxon>
        <taxon>Ostariophysi</taxon>
        <taxon>Characiformes</taxon>
        <taxon>Characoidei</taxon>
        <taxon>Acestrorhamphidae</taxon>
        <taxon>Acestrorhamphinae</taxon>
        <taxon>Astyanax</taxon>
    </lineage>
</organism>